<feature type="signal peptide" evidence="1">
    <location>
        <begin position="1"/>
        <end position="27"/>
    </location>
</feature>
<evidence type="ECO:0008006" key="4">
    <source>
        <dbReference type="Google" id="ProtNLM"/>
    </source>
</evidence>
<name>A0ABV2H432_9HYPH</name>
<dbReference type="Proteomes" id="UP001549031">
    <property type="component" value="Unassembled WGS sequence"/>
</dbReference>
<evidence type="ECO:0000256" key="1">
    <source>
        <dbReference type="SAM" id="SignalP"/>
    </source>
</evidence>
<protein>
    <recommendedName>
        <fullName evidence="4">Lipoprotein</fullName>
    </recommendedName>
</protein>
<reference evidence="2 3" key="1">
    <citation type="submission" date="2024-06" db="EMBL/GenBank/DDBJ databases">
        <title>Genomic Encyclopedia of Type Strains, Phase IV (KMG-IV): sequencing the most valuable type-strain genomes for metagenomic binning, comparative biology and taxonomic classification.</title>
        <authorList>
            <person name="Goeker M."/>
        </authorList>
    </citation>
    <scope>NUCLEOTIDE SEQUENCE [LARGE SCALE GENOMIC DNA]</scope>
    <source>
        <strain evidence="2 3">DSM 105042</strain>
    </source>
</reference>
<feature type="chain" id="PRO_5045807431" description="Lipoprotein" evidence="1">
    <location>
        <begin position="28"/>
        <end position="173"/>
    </location>
</feature>
<dbReference type="PROSITE" id="PS51257">
    <property type="entry name" value="PROKAR_LIPOPROTEIN"/>
    <property type="match status" value="1"/>
</dbReference>
<keyword evidence="1" id="KW-0732">Signal</keyword>
<organism evidence="2 3">
    <name type="scientific">Pseudorhizobium tarimense</name>
    <dbReference type="NCBI Taxonomy" id="1079109"/>
    <lineage>
        <taxon>Bacteria</taxon>
        <taxon>Pseudomonadati</taxon>
        <taxon>Pseudomonadota</taxon>
        <taxon>Alphaproteobacteria</taxon>
        <taxon>Hyphomicrobiales</taxon>
        <taxon>Rhizobiaceae</taxon>
        <taxon>Rhizobium/Agrobacterium group</taxon>
        <taxon>Pseudorhizobium</taxon>
    </lineage>
</organism>
<dbReference type="EMBL" id="JBEPLJ010000004">
    <property type="protein sequence ID" value="MET3585298.1"/>
    <property type="molecule type" value="Genomic_DNA"/>
</dbReference>
<comment type="caution">
    <text evidence="2">The sequence shown here is derived from an EMBL/GenBank/DDBJ whole genome shotgun (WGS) entry which is preliminary data.</text>
</comment>
<evidence type="ECO:0000313" key="3">
    <source>
        <dbReference type="Proteomes" id="UP001549031"/>
    </source>
</evidence>
<proteinExistence type="predicted"/>
<sequence length="173" mass="17136">MPKTWHRWQRRHVANFMVQGLLIFALAGCATSGKKEDEDGASGQAKPAVSAKGLLAKGGTTVSNDYVDPGLVSAASVAENGAPPDAGPAMAQAQPGFAELVTQPTGIRAGSISIFSGSVATTADPAATATIPATATPGRVNATAGSVFSAPAPAVMPATRSCGTAADGMPLSC</sequence>
<gene>
    <name evidence="2" type="ORF">ABID21_001400</name>
</gene>
<dbReference type="RefSeq" id="WP_247243027.1">
    <property type="nucleotide sequence ID" value="NZ_JALJRA010000004.1"/>
</dbReference>
<accession>A0ABV2H432</accession>
<keyword evidence="3" id="KW-1185">Reference proteome</keyword>
<evidence type="ECO:0000313" key="2">
    <source>
        <dbReference type="EMBL" id="MET3585298.1"/>
    </source>
</evidence>